<dbReference type="SUPFAM" id="SSF53822">
    <property type="entry name" value="Periplasmic binding protein-like I"/>
    <property type="match status" value="1"/>
</dbReference>
<dbReference type="RefSeq" id="WP_163607933.1">
    <property type="nucleotide sequence ID" value="NZ_JAABOO010000003.1"/>
</dbReference>
<comment type="caution">
    <text evidence="6">The sequence shown here is derived from an EMBL/GenBank/DDBJ whole genome shotgun (WGS) entry which is preliminary data.</text>
</comment>
<dbReference type="InterPro" id="IPR001387">
    <property type="entry name" value="Cro/C1-type_HTH"/>
</dbReference>
<proteinExistence type="predicted"/>
<evidence type="ECO:0000259" key="4">
    <source>
        <dbReference type="PROSITE" id="PS50932"/>
    </source>
</evidence>
<dbReference type="Proteomes" id="UP000468581">
    <property type="component" value="Unassembled WGS sequence"/>
</dbReference>
<dbReference type="EMBL" id="JAABOO010000003">
    <property type="protein sequence ID" value="NER14650.1"/>
    <property type="molecule type" value="Genomic_DNA"/>
</dbReference>
<dbReference type="Gene3D" id="1.10.260.40">
    <property type="entry name" value="lambda repressor-like DNA-binding domains"/>
    <property type="match status" value="1"/>
</dbReference>
<gene>
    <name evidence="6" type="ORF">GWK08_14435</name>
</gene>
<dbReference type="PANTHER" id="PTHR30146">
    <property type="entry name" value="LACI-RELATED TRANSCRIPTIONAL REPRESSOR"/>
    <property type="match status" value="1"/>
</dbReference>
<dbReference type="InterPro" id="IPR000843">
    <property type="entry name" value="HTH_LacI"/>
</dbReference>
<protein>
    <submittedName>
        <fullName evidence="6">Substrate-binding domain-containing protein</fullName>
    </submittedName>
</protein>
<keyword evidence="3" id="KW-0804">Transcription</keyword>
<dbReference type="InterPro" id="IPR046335">
    <property type="entry name" value="LacI/GalR-like_sensor"/>
</dbReference>
<reference evidence="6 7" key="1">
    <citation type="submission" date="2020-01" db="EMBL/GenBank/DDBJ databases">
        <title>Leptobacterium flavescens.</title>
        <authorList>
            <person name="Wang G."/>
        </authorList>
    </citation>
    <scope>NUCLEOTIDE SEQUENCE [LARGE SCALE GENOMIC DNA]</scope>
    <source>
        <strain evidence="6 7">KCTC 22160</strain>
    </source>
</reference>
<evidence type="ECO:0000256" key="1">
    <source>
        <dbReference type="ARBA" id="ARBA00023015"/>
    </source>
</evidence>
<organism evidence="6 7">
    <name type="scientific">Leptobacterium flavescens</name>
    <dbReference type="NCBI Taxonomy" id="472055"/>
    <lineage>
        <taxon>Bacteria</taxon>
        <taxon>Pseudomonadati</taxon>
        <taxon>Bacteroidota</taxon>
        <taxon>Flavobacteriia</taxon>
        <taxon>Flavobacteriales</taxon>
        <taxon>Flavobacteriaceae</taxon>
        <taxon>Leptobacterium</taxon>
    </lineage>
</organism>
<evidence type="ECO:0000259" key="5">
    <source>
        <dbReference type="PROSITE" id="PS50943"/>
    </source>
</evidence>
<sequence>MRRRITLKQIAKELDVSISTVSKALRESKEISQDTRDKVQAFAKLYNYKPNNIAVSLKNKHTKNIGVIIPEIVHHFFTTVISGIEKVANSKGYNVIVCLSNESFDKEVINMETLANGSIDGFIMSISKETQKKKDFHHLREVVNQGMPLVMFDRVSDEIYCDKVIVDDARGAYQAVEHLIHTGCKRIALITTVDYVSVGKLRTLGYKNALLDNEMGVDEDLIIKIEDIENCDKEIEKLFDLDNFDGVFAVNELFALTAMKIAQERGYRIPEDISFIGFTDGILSKHASPTLTTLAQHGIEMGEIAADMLIEKIEEEEEDESFRTEIIRTSLIQRDSTRKI</sequence>
<evidence type="ECO:0000313" key="7">
    <source>
        <dbReference type="Proteomes" id="UP000468581"/>
    </source>
</evidence>
<evidence type="ECO:0000256" key="2">
    <source>
        <dbReference type="ARBA" id="ARBA00023125"/>
    </source>
</evidence>
<name>A0A6P0UQA0_9FLAO</name>
<dbReference type="PANTHER" id="PTHR30146:SF109">
    <property type="entry name" value="HTH-TYPE TRANSCRIPTIONAL REGULATOR GALS"/>
    <property type="match status" value="1"/>
</dbReference>
<dbReference type="Pfam" id="PF13377">
    <property type="entry name" value="Peripla_BP_3"/>
    <property type="match status" value="1"/>
</dbReference>
<dbReference type="GO" id="GO:0000976">
    <property type="term" value="F:transcription cis-regulatory region binding"/>
    <property type="evidence" value="ECO:0007669"/>
    <property type="project" value="TreeGrafter"/>
</dbReference>
<dbReference type="InterPro" id="IPR028082">
    <property type="entry name" value="Peripla_BP_I"/>
</dbReference>
<evidence type="ECO:0000313" key="6">
    <source>
        <dbReference type="EMBL" id="NER14650.1"/>
    </source>
</evidence>
<keyword evidence="2" id="KW-0238">DNA-binding</keyword>
<feature type="domain" description="HTH lacI-type" evidence="4">
    <location>
        <begin position="5"/>
        <end position="59"/>
    </location>
</feature>
<dbReference type="SMART" id="SM00354">
    <property type="entry name" value="HTH_LACI"/>
    <property type="match status" value="1"/>
</dbReference>
<dbReference type="InterPro" id="IPR010982">
    <property type="entry name" value="Lambda_DNA-bd_dom_sf"/>
</dbReference>
<feature type="domain" description="HTH cro/C1-type" evidence="5">
    <location>
        <begin position="2"/>
        <end position="53"/>
    </location>
</feature>
<keyword evidence="1" id="KW-0805">Transcription regulation</keyword>
<dbReference type="CDD" id="cd01392">
    <property type="entry name" value="HTH_LacI"/>
    <property type="match status" value="1"/>
</dbReference>
<evidence type="ECO:0000256" key="3">
    <source>
        <dbReference type="ARBA" id="ARBA00023163"/>
    </source>
</evidence>
<dbReference type="PROSITE" id="PS50943">
    <property type="entry name" value="HTH_CROC1"/>
    <property type="match status" value="1"/>
</dbReference>
<dbReference type="SUPFAM" id="SSF47413">
    <property type="entry name" value="lambda repressor-like DNA-binding domains"/>
    <property type="match status" value="1"/>
</dbReference>
<dbReference type="AlphaFoldDB" id="A0A6P0UQA0"/>
<dbReference type="Pfam" id="PF00356">
    <property type="entry name" value="LacI"/>
    <property type="match status" value="1"/>
</dbReference>
<dbReference type="PROSITE" id="PS50932">
    <property type="entry name" value="HTH_LACI_2"/>
    <property type="match status" value="1"/>
</dbReference>
<accession>A0A6P0UQA0</accession>
<dbReference type="CDD" id="cd06267">
    <property type="entry name" value="PBP1_LacI_sugar_binding-like"/>
    <property type="match status" value="1"/>
</dbReference>
<dbReference type="GO" id="GO:0003700">
    <property type="term" value="F:DNA-binding transcription factor activity"/>
    <property type="evidence" value="ECO:0007669"/>
    <property type="project" value="TreeGrafter"/>
</dbReference>
<dbReference type="Gene3D" id="3.40.50.2300">
    <property type="match status" value="2"/>
</dbReference>
<keyword evidence="7" id="KW-1185">Reference proteome</keyword>